<evidence type="ECO:0000256" key="1">
    <source>
        <dbReference type="ARBA" id="ARBA00022723"/>
    </source>
</evidence>
<proteinExistence type="predicted"/>
<evidence type="ECO:0000256" key="4">
    <source>
        <dbReference type="ARBA" id="ARBA00023125"/>
    </source>
</evidence>
<dbReference type="GO" id="GO:0008270">
    <property type="term" value="F:zinc ion binding"/>
    <property type="evidence" value="ECO:0007669"/>
    <property type="project" value="UniProtKB-KW"/>
</dbReference>
<evidence type="ECO:0000259" key="7">
    <source>
        <dbReference type="PROSITE" id="PS50950"/>
    </source>
</evidence>
<keyword evidence="4 5" id="KW-0238">DNA-binding</keyword>
<protein>
    <submittedName>
        <fullName evidence="9">Uncharacterized protein LOC112694673</fullName>
    </submittedName>
</protein>
<sequence>MPSCFCCSRSRNEKSKIANISFHKFPTNQIIRAKWFDFVNENGFNINNITKNSSLCSVHFASDCFIFDQDKNINIIKKDAVPMFSVYRVKNSKTDFAEFIKRSQPNVITKPCTSGLIAEKTKVKSTSVNDTIEIKAEENVDISLKSVSSYDTQNNENKYAEESTSKVNFEINHENDVSLMSVDSLSSPCMNKMIGPSPMAASEIQNYMLRQQFLKHSIRNLNNNLAIKNQKIKSIQKIVRKQQKEIATMKNIIMKLQNKNPINENDGSFTLLESFVKAYEYVRQQCIIILPYQHTLSKWYSNTDANPGFIEEALKSLTLKVKNSPNQLYCALMMDEMAICQYLQFDSATATYYGYVDLGNVMTNDRHSLDIAKECLVFMVVSIN</sequence>
<keyword evidence="3" id="KW-0862">Zinc</keyword>
<dbReference type="GO" id="GO:0006357">
    <property type="term" value="P:regulation of transcription by RNA polymerase II"/>
    <property type="evidence" value="ECO:0007669"/>
    <property type="project" value="TreeGrafter"/>
</dbReference>
<gene>
    <name evidence="9" type="primary">LOC112694673</name>
</gene>
<dbReference type="Pfam" id="PF21787">
    <property type="entry name" value="TNP-like_RNaseH_N"/>
    <property type="match status" value="1"/>
</dbReference>
<evidence type="ECO:0000256" key="2">
    <source>
        <dbReference type="ARBA" id="ARBA00022771"/>
    </source>
</evidence>
<dbReference type="RefSeq" id="XP_025426005.1">
    <property type="nucleotide sequence ID" value="XM_025570220.1"/>
</dbReference>
<dbReference type="Proteomes" id="UP000694846">
    <property type="component" value="Unplaced"/>
</dbReference>
<dbReference type="GO" id="GO:0003700">
    <property type="term" value="F:DNA-binding transcription factor activity"/>
    <property type="evidence" value="ECO:0007669"/>
    <property type="project" value="TreeGrafter"/>
</dbReference>
<dbReference type="PANTHER" id="PTHR46600">
    <property type="entry name" value="THAP DOMAIN-CONTAINING"/>
    <property type="match status" value="1"/>
</dbReference>
<keyword evidence="8" id="KW-1185">Reference proteome</keyword>
<feature type="coiled-coil region" evidence="6">
    <location>
        <begin position="218"/>
        <end position="259"/>
    </location>
</feature>
<dbReference type="InterPro" id="IPR021896">
    <property type="entry name" value="THAP9-like_HTH"/>
</dbReference>
<reference evidence="9" key="1">
    <citation type="submission" date="2025-08" db="UniProtKB">
        <authorList>
            <consortium name="RefSeq"/>
        </authorList>
    </citation>
    <scope>IDENTIFICATION</scope>
    <source>
        <tissue evidence="9">Whole body</tissue>
    </source>
</reference>
<dbReference type="OrthoDB" id="6629682at2759"/>
<dbReference type="SMART" id="SM00980">
    <property type="entry name" value="THAP"/>
    <property type="match status" value="1"/>
</dbReference>
<evidence type="ECO:0000256" key="5">
    <source>
        <dbReference type="PROSITE-ProRule" id="PRU00309"/>
    </source>
</evidence>
<organism evidence="8 9">
    <name type="scientific">Sipha flava</name>
    <name type="common">yellow sugarcane aphid</name>
    <dbReference type="NCBI Taxonomy" id="143950"/>
    <lineage>
        <taxon>Eukaryota</taxon>
        <taxon>Metazoa</taxon>
        <taxon>Ecdysozoa</taxon>
        <taxon>Arthropoda</taxon>
        <taxon>Hexapoda</taxon>
        <taxon>Insecta</taxon>
        <taxon>Pterygota</taxon>
        <taxon>Neoptera</taxon>
        <taxon>Paraneoptera</taxon>
        <taxon>Hemiptera</taxon>
        <taxon>Sternorrhyncha</taxon>
        <taxon>Aphidomorpha</taxon>
        <taxon>Aphidoidea</taxon>
        <taxon>Aphididae</taxon>
        <taxon>Sipha</taxon>
    </lineage>
</organism>
<dbReference type="PROSITE" id="PS50950">
    <property type="entry name" value="ZF_THAP"/>
    <property type="match status" value="1"/>
</dbReference>
<dbReference type="InterPro" id="IPR006612">
    <property type="entry name" value="THAP_Znf"/>
</dbReference>
<keyword evidence="2 5" id="KW-0863">Zinc-finger</keyword>
<evidence type="ECO:0000313" key="8">
    <source>
        <dbReference type="Proteomes" id="UP000694846"/>
    </source>
</evidence>
<dbReference type="PANTHER" id="PTHR46600:SF7">
    <property type="entry name" value="SI:DKEY-228B2.6-RELATED"/>
    <property type="match status" value="1"/>
</dbReference>
<dbReference type="SUPFAM" id="SSF57716">
    <property type="entry name" value="Glucocorticoid receptor-like (DNA-binding domain)"/>
    <property type="match status" value="1"/>
</dbReference>
<accession>A0A8B8GSG6</accession>
<dbReference type="InterPro" id="IPR048365">
    <property type="entry name" value="TNP-like_RNaseH_N"/>
</dbReference>
<name>A0A8B8GSG6_9HEMI</name>
<keyword evidence="1" id="KW-0479">Metal-binding</keyword>
<evidence type="ECO:0000313" key="9">
    <source>
        <dbReference type="RefSeq" id="XP_025426005.1"/>
    </source>
</evidence>
<evidence type="ECO:0000256" key="3">
    <source>
        <dbReference type="ARBA" id="ARBA00022833"/>
    </source>
</evidence>
<keyword evidence="6" id="KW-0175">Coiled coil</keyword>
<dbReference type="GO" id="GO:0005634">
    <property type="term" value="C:nucleus"/>
    <property type="evidence" value="ECO:0007669"/>
    <property type="project" value="TreeGrafter"/>
</dbReference>
<evidence type="ECO:0000256" key="6">
    <source>
        <dbReference type="SAM" id="Coils"/>
    </source>
</evidence>
<dbReference type="Pfam" id="PF12017">
    <property type="entry name" value="Tnp_P_element"/>
    <property type="match status" value="1"/>
</dbReference>
<dbReference type="AlphaFoldDB" id="A0A8B8GSG6"/>
<dbReference type="Pfam" id="PF05485">
    <property type="entry name" value="THAP"/>
    <property type="match status" value="1"/>
</dbReference>
<dbReference type="Gene3D" id="6.20.210.20">
    <property type="entry name" value="THAP domain"/>
    <property type="match status" value="1"/>
</dbReference>
<dbReference type="InterPro" id="IPR038441">
    <property type="entry name" value="THAP_Znf_sf"/>
</dbReference>
<dbReference type="GeneID" id="112694673"/>
<dbReference type="InterPro" id="IPR026516">
    <property type="entry name" value="THAP1/10"/>
</dbReference>
<feature type="domain" description="THAP-type" evidence="7">
    <location>
        <begin position="1"/>
        <end position="85"/>
    </location>
</feature>
<dbReference type="GO" id="GO:0000978">
    <property type="term" value="F:RNA polymerase II cis-regulatory region sequence-specific DNA binding"/>
    <property type="evidence" value="ECO:0007669"/>
    <property type="project" value="TreeGrafter"/>
</dbReference>